<evidence type="ECO:0000256" key="11">
    <source>
        <dbReference type="ARBA" id="ARBA00023004"/>
    </source>
</evidence>
<evidence type="ECO:0000256" key="7">
    <source>
        <dbReference type="ARBA" id="ARBA00022532"/>
    </source>
</evidence>
<evidence type="ECO:0000256" key="10">
    <source>
        <dbReference type="ARBA" id="ARBA00023002"/>
    </source>
</evidence>
<keyword evidence="12" id="KW-0411">Iron-sulfur</keyword>
<keyword evidence="10" id="KW-0560">Oxidoreductase</keyword>
<evidence type="ECO:0000256" key="2">
    <source>
        <dbReference type="ARBA" id="ARBA00001966"/>
    </source>
</evidence>
<keyword evidence="11" id="KW-0408">Iron</keyword>
<name>A0ABU9KRJ4_9EURY</name>
<keyword evidence="13" id="KW-0003">3Fe-4S</keyword>
<evidence type="ECO:0000256" key="12">
    <source>
        <dbReference type="ARBA" id="ARBA00023014"/>
    </source>
</evidence>
<dbReference type="PROSITE" id="PS00197">
    <property type="entry name" value="2FE2S_FER_1"/>
    <property type="match status" value="1"/>
</dbReference>
<comment type="cofactor">
    <cofactor evidence="14">
        <name>[2Fe-2S] cluster</name>
        <dbReference type="ChEBI" id="CHEBI:190135"/>
    </cofactor>
</comment>
<accession>A0ABU9KRJ4</accession>
<evidence type="ECO:0000256" key="8">
    <source>
        <dbReference type="ARBA" id="ARBA00022714"/>
    </source>
</evidence>
<evidence type="ECO:0000256" key="3">
    <source>
        <dbReference type="ARBA" id="ARBA00005163"/>
    </source>
</evidence>
<evidence type="ECO:0000259" key="16">
    <source>
        <dbReference type="PROSITE" id="PS51379"/>
    </source>
</evidence>
<dbReference type="InterPro" id="IPR001041">
    <property type="entry name" value="2Fe-2S_ferredoxin-type"/>
</dbReference>
<organism evidence="17 18">
    <name type="scientific">Methanococcoides cohabitans</name>
    <dbReference type="NCBI Taxonomy" id="3136559"/>
    <lineage>
        <taxon>Archaea</taxon>
        <taxon>Methanobacteriati</taxon>
        <taxon>Methanobacteriota</taxon>
        <taxon>Stenosarchaea group</taxon>
        <taxon>Methanomicrobia</taxon>
        <taxon>Methanosarcinales</taxon>
        <taxon>Methanosarcinaceae</taxon>
        <taxon>Methanococcoides</taxon>
    </lineage>
</organism>
<dbReference type="PANTHER" id="PTHR11921">
    <property type="entry name" value="SUCCINATE DEHYDROGENASE IRON-SULFUR PROTEIN"/>
    <property type="match status" value="1"/>
</dbReference>
<evidence type="ECO:0000313" key="17">
    <source>
        <dbReference type="EMBL" id="MEL4304997.1"/>
    </source>
</evidence>
<gene>
    <name evidence="17" type="ORF">WOA13_03970</name>
</gene>
<feature type="domain" description="2Fe-2S ferredoxin-type" evidence="15">
    <location>
        <begin position="2"/>
        <end position="95"/>
    </location>
</feature>
<dbReference type="InterPro" id="IPR012675">
    <property type="entry name" value="Beta-grasp_dom_sf"/>
</dbReference>
<comment type="similarity">
    <text evidence="4">Belongs to the succinate dehydrogenase/fumarate reductase iron-sulfur protein family.</text>
</comment>
<dbReference type="NCBIfam" id="TIGR00384">
    <property type="entry name" value="dhsB"/>
    <property type="match status" value="1"/>
</dbReference>
<keyword evidence="6" id="KW-0004">4Fe-4S</keyword>
<evidence type="ECO:0000259" key="15">
    <source>
        <dbReference type="PROSITE" id="PS51085"/>
    </source>
</evidence>
<comment type="cofactor">
    <cofactor evidence="2">
        <name>[4Fe-4S] cluster</name>
        <dbReference type="ChEBI" id="CHEBI:49883"/>
    </cofactor>
</comment>
<dbReference type="InterPro" id="IPR036010">
    <property type="entry name" value="2Fe-2S_ferredoxin-like_sf"/>
</dbReference>
<keyword evidence="7" id="KW-0816">Tricarboxylic acid cycle</keyword>
<keyword evidence="18" id="KW-1185">Reference proteome</keyword>
<evidence type="ECO:0000256" key="13">
    <source>
        <dbReference type="ARBA" id="ARBA00023291"/>
    </source>
</evidence>
<dbReference type="SUPFAM" id="SSF46548">
    <property type="entry name" value="alpha-helical ferredoxin"/>
    <property type="match status" value="1"/>
</dbReference>
<comment type="pathway">
    <text evidence="3">Carbohydrate metabolism; tricarboxylic acid cycle.</text>
</comment>
<dbReference type="CDD" id="cd00207">
    <property type="entry name" value="fer2"/>
    <property type="match status" value="1"/>
</dbReference>
<dbReference type="InterPro" id="IPR009051">
    <property type="entry name" value="Helical_ferredxn"/>
</dbReference>
<dbReference type="InterPro" id="IPR004489">
    <property type="entry name" value="Succ_DH/fum_Rdtase_Fe-S"/>
</dbReference>
<keyword evidence="8" id="KW-0001">2Fe-2S</keyword>
<dbReference type="EMBL" id="JBCAUS010000002">
    <property type="protein sequence ID" value="MEL4304997.1"/>
    <property type="molecule type" value="Genomic_DNA"/>
</dbReference>
<dbReference type="RefSeq" id="WP_342126681.1">
    <property type="nucleotide sequence ID" value="NZ_JBCAUS010000002.1"/>
</dbReference>
<evidence type="ECO:0000256" key="4">
    <source>
        <dbReference type="ARBA" id="ARBA00009433"/>
    </source>
</evidence>
<evidence type="ECO:0000313" key="18">
    <source>
        <dbReference type="Proteomes" id="UP001396646"/>
    </source>
</evidence>
<dbReference type="PROSITE" id="PS51379">
    <property type="entry name" value="4FE4S_FER_2"/>
    <property type="match status" value="1"/>
</dbReference>
<evidence type="ECO:0000256" key="1">
    <source>
        <dbReference type="ARBA" id="ARBA00001927"/>
    </source>
</evidence>
<dbReference type="PANTHER" id="PTHR11921:SF29">
    <property type="entry name" value="SUCCINATE DEHYDROGENASE [UBIQUINONE] IRON-SULFUR SUBUNIT, MITOCHONDRIAL"/>
    <property type="match status" value="1"/>
</dbReference>
<evidence type="ECO:0000256" key="6">
    <source>
        <dbReference type="ARBA" id="ARBA00022485"/>
    </source>
</evidence>
<protein>
    <recommendedName>
        <fullName evidence="5">succinate dehydrogenase</fullName>
        <ecNumber evidence="5">1.3.5.1</ecNumber>
    </recommendedName>
</protein>
<dbReference type="Proteomes" id="UP001396646">
    <property type="component" value="Unassembled WGS sequence"/>
</dbReference>
<dbReference type="Pfam" id="PF13237">
    <property type="entry name" value="Fer4_10"/>
    <property type="match status" value="1"/>
</dbReference>
<proteinExistence type="inferred from homology"/>
<dbReference type="PROSITE" id="PS00198">
    <property type="entry name" value="4FE4S_FER_1"/>
    <property type="match status" value="1"/>
</dbReference>
<dbReference type="InterPro" id="IPR017900">
    <property type="entry name" value="4Fe4S_Fe_S_CS"/>
</dbReference>
<dbReference type="InterPro" id="IPR050573">
    <property type="entry name" value="SDH/FRD_Iron-Sulfur"/>
</dbReference>
<dbReference type="PROSITE" id="PS51085">
    <property type="entry name" value="2FE2S_FER_2"/>
    <property type="match status" value="1"/>
</dbReference>
<dbReference type="Pfam" id="PF13085">
    <property type="entry name" value="Fer2_3"/>
    <property type="match status" value="1"/>
</dbReference>
<dbReference type="InterPro" id="IPR006058">
    <property type="entry name" value="2Fe2S_fd_BS"/>
</dbReference>
<dbReference type="InterPro" id="IPR025192">
    <property type="entry name" value="Succ_DH/fum_Rdtase_N"/>
</dbReference>
<dbReference type="Gene3D" id="1.10.1060.10">
    <property type="entry name" value="Alpha-helical ferredoxin"/>
    <property type="match status" value="1"/>
</dbReference>
<comment type="caution">
    <text evidence="17">The sequence shown here is derived from an EMBL/GenBank/DDBJ whole genome shotgun (WGS) entry which is preliminary data.</text>
</comment>
<evidence type="ECO:0000256" key="9">
    <source>
        <dbReference type="ARBA" id="ARBA00022723"/>
    </source>
</evidence>
<dbReference type="InterPro" id="IPR017896">
    <property type="entry name" value="4Fe4S_Fe-S-bd"/>
</dbReference>
<comment type="cofactor">
    <cofactor evidence="1">
        <name>[3Fe-4S] cluster</name>
        <dbReference type="ChEBI" id="CHEBI:21137"/>
    </cofactor>
</comment>
<reference evidence="17 18" key="1">
    <citation type="submission" date="2024-04" db="EMBL/GenBank/DDBJ databases">
        <title>Methanococcoides sp. LMO-2.</title>
        <authorList>
            <person name="Liang L."/>
        </authorList>
    </citation>
    <scope>NUCLEOTIDE SEQUENCE [LARGE SCALE GENOMIC DNA]</scope>
    <source>
        <strain evidence="17 18">LMO-2</strain>
    </source>
</reference>
<feature type="domain" description="4Fe-4S ferredoxin-type" evidence="16">
    <location>
        <begin position="152"/>
        <end position="182"/>
    </location>
</feature>
<keyword evidence="9" id="KW-0479">Metal-binding</keyword>
<dbReference type="SUPFAM" id="SSF54292">
    <property type="entry name" value="2Fe-2S ferredoxin-like"/>
    <property type="match status" value="1"/>
</dbReference>
<evidence type="ECO:0000256" key="14">
    <source>
        <dbReference type="ARBA" id="ARBA00034078"/>
    </source>
</evidence>
<dbReference type="Gene3D" id="3.10.20.30">
    <property type="match status" value="1"/>
</dbReference>
<dbReference type="EC" id="1.3.5.1" evidence="5"/>
<dbReference type="NCBIfam" id="NF004616">
    <property type="entry name" value="PRK05950.1"/>
    <property type="match status" value="1"/>
</dbReference>
<sequence>MMKLKIRRQDGEKVWYEVFEVEDRPGMTVLEALFYVQEKLDGSLTFRYSCRGAVCGSCGMLINRVPRLACRTQISDLRKEPTNEGNPEVLIANKMNEEGNDEILIEPLPNLEVIRDLVVDMEAFYSLLDSVRPWLELREDVPEKENIVDQEMQVRLEQYTNCILCAICHGSCPVAARDKKYYGPAALAKAWRFDLDPREDDGHREQRLDIVNSNSGVWGCDTVYKCVAVCPKKVAPTLSINELRNRIELSGKKEDKKNDMKL</sequence>
<evidence type="ECO:0000256" key="5">
    <source>
        <dbReference type="ARBA" id="ARBA00012792"/>
    </source>
</evidence>